<dbReference type="InterPro" id="IPR051402">
    <property type="entry name" value="KPR-Related"/>
</dbReference>
<comment type="function">
    <text evidence="10">Catalyzes the NADPH-dependent reduction of ketopantoate into pantoic acid.</text>
</comment>
<dbReference type="GO" id="GO:0015940">
    <property type="term" value="P:pantothenate biosynthetic process"/>
    <property type="evidence" value="ECO:0007669"/>
    <property type="project" value="UniProtKB-KW"/>
</dbReference>
<dbReference type="GO" id="GO:0008677">
    <property type="term" value="F:2-dehydropantoate 2-reductase activity"/>
    <property type="evidence" value="ECO:0007669"/>
    <property type="project" value="UniProtKB-EC"/>
</dbReference>
<evidence type="ECO:0000256" key="10">
    <source>
        <dbReference type="RuleBase" id="RU362068"/>
    </source>
</evidence>
<comment type="similarity">
    <text evidence="2 10">Belongs to the ketopantoate reductase family.</text>
</comment>
<organism evidence="13 14">
    <name type="scientific">Sphingomonas tagetis</name>
    <dbReference type="NCBI Taxonomy" id="2949092"/>
    <lineage>
        <taxon>Bacteria</taxon>
        <taxon>Pseudomonadati</taxon>
        <taxon>Pseudomonadota</taxon>
        <taxon>Alphaproteobacteria</taxon>
        <taxon>Sphingomonadales</taxon>
        <taxon>Sphingomonadaceae</taxon>
        <taxon>Sphingomonas</taxon>
    </lineage>
</organism>
<evidence type="ECO:0000256" key="5">
    <source>
        <dbReference type="ARBA" id="ARBA00022655"/>
    </source>
</evidence>
<keyword evidence="7 10" id="KW-0560">Oxidoreductase</keyword>
<evidence type="ECO:0000256" key="6">
    <source>
        <dbReference type="ARBA" id="ARBA00022857"/>
    </source>
</evidence>
<evidence type="ECO:0000256" key="2">
    <source>
        <dbReference type="ARBA" id="ARBA00007870"/>
    </source>
</evidence>
<evidence type="ECO:0000313" key="13">
    <source>
        <dbReference type="EMBL" id="MCP3731353.1"/>
    </source>
</evidence>
<dbReference type="InterPro" id="IPR008927">
    <property type="entry name" value="6-PGluconate_DH-like_C_sf"/>
</dbReference>
<dbReference type="EC" id="1.1.1.169" evidence="3 10"/>
<keyword evidence="5 10" id="KW-0566">Pantothenate biosynthesis</keyword>
<name>A0A9X2KQ41_9SPHN</name>
<dbReference type="AlphaFoldDB" id="A0A9X2KQ41"/>
<dbReference type="Gene3D" id="3.40.50.720">
    <property type="entry name" value="NAD(P)-binding Rossmann-like Domain"/>
    <property type="match status" value="1"/>
</dbReference>
<dbReference type="InterPro" id="IPR013752">
    <property type="entry name" value="KPA_reductase"/>
</dbReference>
<feature type="domain" description="Ketopantoate reductase C-terminal" evidence="12">
    <location>
        <begin position="165"/>
        <end position="288"/>
    </location>
</feature>
<dbReference type="NCBIfam" id="NF005091">
    <property type="entry name" value="PRK06522.2-2"/>
    <property type="match status" value="1"/>
</dbReference>
<proteinExistence type="inferred from homology"/>
<sequence length="296" mass="30832">MTVAVIGAGAVGGVAAAALAGSSGEVTLCVRRPIPHLIVELQGDVREVPARIVADPAAVAVVDWVLLATKAQDTASAAPWLDRLVGPKTVVVVLQNGIGHADRVGPLLRQGQVLPAVVYSPGEVVAPGHVRSGGAPRYIVPAGPAGAAFARLFEGSVLKVEQAADFETLSWRKFLGNLCVNPITALTMRRFGIMRDPEIRSFARAILTEAVAVGRAAGAKLEAAEIGPLLDSFAAQDSETGSSMLFDRLAGRSMEHEQLTGVLVGLASRFGIEVPFNRAVLALLRGLQDSLARETG</sequence>
<dbReference type="Pfam" id="PF02558">
    <property type="entry name" value="ApbA"/>
    <property type="match status" value="1"/>
</dbReference>
<dbReference type="EMBL" id="JAMLDX010000009">
    <property type="protein sequence ID" value="MCP3731353.1"/>
    <property type="molecule type" value="Genomic_DNA"/>
</dbReference>
<evidence type="ECO:0000256" key="4">
    <source>
        <dbReference type="ARBA" id="ARBA00019465"/>
    </source>
</evidence>
<dbReference type="SUPFAM" id="SSF51735">
    <property type="entry name" value="NAD(P)-binding Rossmann-fold domains"/>
    <property type="match status" value="1"/>
</dbReference>
<dbReference type="SUPFAM" id="SSF48179">
    <property type="entry name" value="6-phosphogluconate dehydrogenase C-terminal domain-like"/>
    <property type="match status" value="1"/>
</dbReference>
<comment type="caution">
    <text evidence="13">The sequence shown here is derived from an EMBL/GenBank/DDBJ whole genome shotgun (WGS) entry which is preliminary data.</text>
</comment>
<evidence type="ECO:0000256" key="8">
    <source>
        <dbReference type="ARBA" id="ARBA00032024"/>
    </source>
</evidence>
<dbReference type="RefSeq" id="WP_254293880.1">
    <property type="nucleotide sequence ID" value="NZ_JAMLDX010000009.1"/>
</dbReference>
<dbReference type="Gene3D" id="1.10.1040.10">
    <property type="entry name" value="N-(1-d-carboxylethyl)-l-norvaline Dehydrogenase, domain 2"/>
    <property type="match status" value="1"/>
</dbReference>
<dbReference type="NCBIfam" id="TIGR00745">
    <property type="entry name" value="apbA_panE"/>
    <property type="match status" value="1"/>
</dbReference>
<evidence type="ECO:0000259" key="11">
    <source>
        <dbReference type="Pfam" id="PF02558"/>
    </source>
</evidence>
<dbReference type="InterPro" id="IPR003710">
    <property type="entry name" value="ApbA"/>
</dbReference>
<accession>A0A9X2KQ41</accession>
<comment type="pathway">
    <text evidence="1 10">Cofactor biosynthesis; (R)-pantothenate biosynthesis; (R)-pantoate from 3-methyl-2-oxobutanoate: step 2/2.</text>
</comment>
<dbReference type="Proteomes" id="UP001139451">
    <property type="component" value="Unassembled WGS sequence"/>
</dbReference>
<dbReference type="GO" id="GO:0005737">
    <property type="term" value="C:cytoplasm"/>
    <property type="evidence" value="ECO:0007669"/>
    <property type="project" value="TreeGrafter"/>
</dbReference>
<evidence type="ECO:0000256" key="9">
    <source>
        <dbReference type="ARBA" id="ARBA00048793"/>
    </source>
</evidence>
<evidence type="ECO:0000259" key="12">
    <source>
        <dbReference type="Pfam" id="PF08546"/>
    </source>
</evidence>
<gene>
    <name evidence="13" type="ORF">M9978_13045</name>
</gene>
<evidence type="ECO:0000313" key="14">
    <source>
        <dbReference type="Proteomes" id="UP001139451"/>
    </source>
</evidence>
<feature type="domain" description="Ketopantoate reductase N-terminal" evidence="11">
    <location>
        <begin position="3"/>
        <end position="135"/>
    </location>
</feature>
<keyword evidence="14" id="KW-1185">Reference proteome</keyword>
<keyword evidence="6 10" id="KW-0521">NADP</keyword>
<dbReference type="PANTHER" id="PTHR21708">
    <property type="entry name" value="PROBABLE 2-DEHYDROPANTOATE 2-REDUCTASE"/>
    <property type="match status" value="1"/>
</dbReference>
<reference evidence="13" key="1">
    <citation type="submission" date="2022-05" db="EMBL/GenBank/DDBJ databases">
        <title>Sphingomonas sp. strain MG17 Genome sequencing and assembly.</title>
        <authorList>
            <person name="Kim I."/>
        </authorList>
    </citation>
    <scope>NUCLEOTIDE SEQUENCE</scope>
    <source>
        <strain evidence="13">MG17</strain>
    </source>
</reference>
<evidence type="ECO:0000256" key="7">
    <source>
        <dbReference type="ARBA" id="ARBA00023002"/>
    </source>
</evidence>
<protein>
    <recommendedName>
        <fullName evidence="4 10">2-dehydropantoate 2-reductase</fullName>
        <ecNumber evidence="3 10">1.1.1.169</ecNumber>
    </recommendedName>
    <alternativeName>
        <fullName evidence="8 10">Ketopantoate reductase</fullName>
    </alternativeName>
</protein>
<dbReference type="Pfam" id="PF08546">
    <property type="entry name" value="ApbA_C"/>
    <property type="match status" value="1"/>
</dbReference>
<comment type="catalytic activity">
    <reaction evidence="9 10">
        <text>(R)-pantoate + NADP(+) = 2-dehydropantoate + NADPH + H(+)</text>
        <dbReference type="Rhea" id="RHEA:16233"/>
        <dbReference type="ChEBI" id="CHEBI:11561"/>
        <dbReference type="ChEBI" id="CHEBI:15378"/>
        <dbReference type="ChEBI" id="CHEBI:15980"/>
        <dbReference type="ChEBI" id="CHEBI:57783"/>
        <dbReference type="ChEBI" id="CHEBI:58349"/>
        <dbReference type="EC" id="1.1.1.169"/>
    </reaction>
</comment>
<dbReference type="InterPro" id="IPR013332">
    <property type="entry name" value="KPR_N"/>
</dbReference>
<dbReference type="InterPro" id="IPR013328">
    <property type="entry name" value="6PGD_dom2"/>
</dbReference>
<evidence type="ECO:0000256" key="1">
    <source>
        <dbReference type="ARBA" id="ARBA00004994"/>
    </source>
</evidence>
<evidence type="ECO:0000256" key="3">
    <source>
        <dbReference type="ARBA" id="ARBA00013014"/>
    </source>
</evidence>
<dbReference type="FunFam" id="1.10.1040.10:FF:000017">
    <property type="entry name" value="2-dehydropantoate 2-reductase"/>
    <property type="match status" value="1"/>
</dbReference>
<dbReference type="InterPro" id="IPR036291">
    <property type="entry name" value="NAD(P)-bd_dom_sf"/>
</dbReference>
<dbReference type="PANTHER" id="PTHR21708:SF26">
    <property type="entry name" value="2-DEHYDROPANTOATE 2-REDUCTASE"/>
    <property type="match status" value="1"/>
</dbReference>